<keyword evidence="1" id="KW-0812">Transmembrane</keyword>
<organism evidence="2 3">
    <name type="scientific">Mytilus coruscus</name>
    <name type="common">Sea mussel</name>
    <dbReference type="NCBI Taxonomy" id="42192"/>
    <lineage>
        <taxon>Eukaryota</taxon>
        <taxon>Metazoa</taxon>
        <taxon>Spiralia</taxon>
        <taxon>Lophotrochozoa</taxon>
        <taxon>Mollusca</taxon>
        <taxon>Bivalvia</taxon>
        <taxon>Autobranchia</taxon>
        <taxon>Pteriomorphia</taxon>
        <taxon>Mytilida</taxon>
        <taxon>Mytiloidea</taxon>
        <taxon>Mytilidae</taxon>
        <taxon>Mytilinae</taxon>
        <taxon>Mytilus</taxon>
    </lineage>
</organism>
<dbReference type="Proteomes" id="UP000507470">
    <property type="component" value="Unassembled WGS sequence"/>
</dbReference>
<protein>
    <submittedName>
        <fullName evidence="2">Uncharacterized protein</fullName>
    </submittedName>
</protein>
<reference evidence="2 3" key="1">
    <citation type="submission" date="2020-06" db="EMBL/GenBank/DDBJ databases">
        <authorList>
            <person name="Li R."/>
            <person name="Bekaert M."/>
        </authorList>
    </citation>
    <scope>NUCLEOTIDE SEQUENCE [LARGE SCALE GENOMIC DNA]</scope>
    <source>
        <strain evidence="3">wild</strain>
    </source>
</reference>
<proteinExistence type="predicted"/>
<accession>A0A6J8CRZ9</accession>
<sequence>MKTTYNTNICFLTQIIQPFLFIQYVRSLQLTCPDVSQWNIRAKGFCNNAKPSYYCLFDKNSLYYKEFCRHKEDFHQSGNKYIVRGDIDGEPCEKTRYQPFKFRTEGNSKCIFQKSACSEDGQIIHNNGNTTSDITCRCDYTRGYGFVIKPKHTCFCYPTEEDCSCYKKKCNTNELLNPNYECETHLTGDFNCMKIKTRWTIEITSTVQTRPTVIPSSFLELTGFKVMIHQALLVILIIFLPMAFLSVVFIRFIKWSLQKCSKYFYFKFELILA</sequence>
<feature type="transmembrane region" description="Helical" evidence="1">
    <location>
        <begin position="231"/>
        <end position="253"/>
    </location>
</feature>
<keyword evidence="3" id="KW-1185">Reference proteome</keyword>
<evidence type="ECO:0000313" key="3">
    <source>
        <dbReference type="Proteomes" id="UP000507470"/>
    </source>
</evidence>
<keyword evidence="1" id="KW-1133">Transmembrane helix</keyword>
<dbReference type="AlphaFoldDB" id="A0A6J8CRZ9"/>
<name>A0A6J8CRZ9_MYTCO</name>
<evidence type="ECO:0000256" key="1">
    <source>
        <dbReference type="SAM" id="Phobius"/>
    </source>
</evidence>
<gene>
    <name evidence="2" type="ORF">MCOR_32475</name>
</gene>
<dbReference type="EMBL" id="CACVKT020005809">
    <property type="protein sequence ID" value="CAC5398077.1"/>
    <property type="molecule type" value="Genomic_DNA"/>
</dbReference>
<keyword evidence="1" id="KW-0472">Membrane</keyword>
<evidence type="ECO:0000313" key="2">
    <source>
        <dbReference type="EMBL" id="CAC5398077.1"/>
    </source>
</evidence>